<evidence type="ECO:0008006" key="4">
    <source>
        <dbReference type="Google" id="ProtNLM"/>
    </source>
</evidence>
<dbReference type="EMBL" id="CABVHW010000001">
    <property type="protein sequence ID" value="VVN74268.1"/>
    <property type="molecule type" value="Genomic_DNA"/>
</dbReference>
<dbReference type="Proteomes" id="UP000381093">
    <property type="component" value="Unassembled WGS sequence"/>
</dbReference>
<dbReference type="SUPFAM" id="SSF57938">
    <property type="entry name" value="DnaJ/Hsp40 cysteine-rich domain"/>
    <property type="match status" value="1"/>
</dbReference>
<proteinExistence type="predicted"/>
<feature type="region of interest" description="Disordered" evidence="1">
    <location>
        <begin position="85"/>
        <end position="104"/>
    </location>
</feature>
<protein>
    <recommendedName>
        <fullName evidence="4">Prophage PssSM-03</fullName>
    </recommendedName>
</protein>
<dbReference type="InterPro" id="IPR036410">
    <property type="entry name" value="HSP_DnaJ_Cys-rich_dom_sf"/>
</dbReference>
<dbReference type="RefSeq" id="WP_150763136.1">
    <property type="nucleotide sequence ID" value="NZ_CABVHW010000001.1"/>
</dbReference>
<accession>A0A5E7A5N7</accession>
<name>A0A5E7A5N7_PSEFL</name>
<sequence length="104" mass="11442">MRKLHGSLQARELKFIVECNICLGKGLRLGLFHYLECEHCLGSGWVCGHTLQTLPLNDVVPVLNARLKDALAEIAKARHVIGGAQQQYEQNNRRGAGGSNYTGD</sequence>
<organism evidence="2 3">
    <name type="scientific">Pseudomonas fluorescens</name>
    <dbReference type="NCBI Taxonomy" id="294"/>
    <lineage>
        <taxon>Bacteria</taxon>
        <taxon>Pseudomonadati</taxon>
        <taxon>Pseudomonadota</taxon>
        <taxon>Gammaproteobacteria</taxon>
        <taxon>Pseudomonadales</taxon>
        <taxon>Pseudomonadaceae</taxon>
        <taxon>Pseudomonas</taxon>
    </lineage>
</organism>
<feature type="compositionally biased region" description="Gly residues" evidence="1">
    <location>
        <begin position="95"/>
        <end position="104"/>
    </location>
</feature>
<evidence type="ECO:0000256" key="1">
    <source>
        <dbReference type="SAM" id="MobiDB-lite"/>
    </source>
</evidence>
<gene>
    <name evidence="2" type="ORF">PS710_00639</name>
</gene>
<evidence type="ECO:0000313" key="3">
    <source>
        <dbReference type="Proteomes" id="UP000381093"/>
    </source>
</evidence>
<dbReference type="AlphaFoldDB" id="A0A5E7A5N7"/>
<reference evidence="2 3" key="1">
    <citation type="submission" date="2019-09" db="EMBL/GenBank/DDBJ databases">
        <authorList>
            <person name="Chandra G."/>
            <person name="Truman W A."/>
        </authorList>
    </citation>
    <scope>NUCLEOTIDE SEQUENCE [LARGE SCALE GENOMIC DNA]</scope>
    <source>
        <strain evidence="2">PS710</strain>
    </source>
</reference>
<evidence type="ECO:0000313" key="2">
    <source>
        <dbReference type="EMBL" id="VVN74268.1"/>
    </source>
</evidence>